<dbReference type="PANTHER" id="PTHR22980">
    <property type="entry name" value="CORTISTATIN"/>
    <property type="match status" value="1"/>
</dbReference>
<keyword evidence="3" id="KW-0227">DNA damage</keyword>
<feature type="compositionally biased region" description="Basic residues" evidence="6">
    <location>
        <begin position="103"/>
        <end position="115"/>
    </location>
</feature>
<comment type="similarity">
    <text evidence="1">Belongs to the TAF9 family. CENP-S/MHF1 subfamily.</text>
</comment>
<dbReference type="GO" id="GO:0006281">
    <property type="term" value="P:DNA repair"/>
    <property type="evidence" value="ECO:0007669"/>
    <property type="project" value="UniProtKB-KW"/>
</dbReference>
<organism evidence="7">
    <name type="scientific">Arion vulgaris</name>
    <dbReference type="NCBI Taxonomy" id="1028688"/>
    <lineage>
        <taxon>Eukaryota</taxon>
        <taxon>Metazoa</taxon>
        <taxon>Spiralia</taxon>
        <taxon>Lophotrochozoa</taxon>
        <taxon>Mollusca</taxon>
        <taxon>Gastropoda</taxon>
        <taxon>Heterobranchia</taxon>
        <taxon>Euthyneura</taxon>
        <taxon>Panpulmonata</taxon>
        <taxon>Eupulmonata</taxon>
        <taxon>Stylommatophora</taxon>
        <taxon>Helicina</taxon>
        <taxon>Arionoidea</taxon>
        <taxon>Arionidae</taxon>
        <taxon>Arion</taxon>
    </lineage>
</organism>
<accession>A0A0B7B530</accession>
<reference evidence="7" key="1">
    <citation type="submission" date="2014-12" db="EMBL/GenBank/DDBJ databases">
        <title>Insight into the proteome of Arion vulgaris.</title>
        <authorList>
            <person name="Aradska J."/>
            <person name="Bulat T."/>
            <person name="Smidak R."/>
            <person name="Sarate P."/>
            <person name="Gangsoo J."/>
            <person name="Sialana F."/>
            <person name="Bilban M."/>
            <person name="Lubec G."/>
        </authorList>
    </citation>
    <scope>NUCLEOTIDE SEQUENCE</scope>
    <source>
        <tissue evidence="7">Skin</tissue>
    </source>
</reference>
<dbReference type="Pfam" id="PF15630">
    <property type="entry name" value="CENP-S"/>
    <property type="match status" value="1"/>
</dbReference>
<dbReference type="AlphaFoldDB" id="A0A0B7B530"/>
<evidence type="ECO:0000256" key="5">
    <source>
        <dbReference type="ARBA" id="ARBA00023204"/>
    </source>
</evidence>
<evidence type="ECO:0000256" key="6">
    <source>
        <dbReference type="SAM" id="MobiDB-lite"/>
    </source>
</evidence>
<protein>
    <recommendedName>
        <fullName evidence="2">Centromere protein S</fullName>
    </recommendedName>
</protein>
<evidence type="ECO:0000313" key="7">
    <source>
        <dbReference type="EMBL" id="CEK87962.1"/>
    </source>
</evidence>
<dbReference type="CDD" id="cd22919">
    <property type="entry name" value="HFD_CENP-S"/>
    <property type="match status" value="1"/>
</dbReference>
<dbReference type="GO" id="GO:0003682">
    <property type="term" value="F:chromatin binding"/>
    <property type="evidence" value="ECO:0007669"/>
    <property type="project" value="TreeGrafter"/>
</dbReference>
<dbReference type="SUPFAM" id="SSF47113">
    <property type="entry name" value="Histone-fold"/>
    <property type="match status" value="1"/>
</dbReference>
<dbReference type="EMBL" id="HACG01041097">
    <property type="protein sequence ID" value="CEK87962.1"/>
    <property type="molecule type" value="Transcribed_RNA"/>
</dbReference>
<evidence type="ECO:0000256" key="1">
    <source>
        <dbReference type="ARBA" id="ARBA00006612"/>
    </source>
</evidence>
<feature type="compositionally biased region" description="Basic and acidic residues" evidence="6">
    <location>
        <begin position="116"/>
        <end position="126"/>
    </location>
</feature>
<dbReference type="GO" id="GO:0046982">
    <property type="term" value="F:protein heterodimerization activity"/>
    <property type="evidence" value="ECO:0007669"/>
    <property type="project" value="InterPro"/>
</dbReference>
<evidence type="ECO:0000256" key="3">
    <source>
        <dbReference type="ARBA" id="ARBA00022763"/>
    </source>
</evidence>
<dbReference type="InterPro" id="IPR009072">
    <property type="entry name" value="Histone-fold"/>
</dbReference>
<evidence type="ECO:0000256" key="4">
    <source>
        <dbReference type="ARBA" id="ARBA00023125"/>
    </source>
</evidence>
<feature type="region of interest" description="Disordered" evidence="6">
    <location>
        <begin position="90"/>
        <end position="126"/>
    </location>
</feature>
<dbReference type="InterPro" id="IPR029003">
    <property type="entry name" value="CENP-S/Mhf1"/>
</dbReference>
<evidence type="ECO:0000256" key="2">
    <source>
        <dbReference type="ARBA" id="ARBA00016400"/>
    </source>
</evidence>
<dbReference type="GO" id="GO:0003677">
    <property type="term" value="F:DNA binding"/>
    <property type="evidence" value="ECO:0007669"/>
    <property type="project" value="UniProtKB-KW"/>
</dbReference>
<sequence>MNTDYDKLDKEQSLKAAMYYSVKQIAKEVEEEMEVRVSAGVLATLSESLSRQVEVYAMDLENFAKHAKRTQINVDDVRLLTRRNTTLHQHLDSISGEKTGQQAHKKKAKKTVKKSSHNEIEDSSRD</sequence>
<gene>
    <name evidence="7" type="primary">ORF162402</name>
</gene>
<dbReference type="GO" id="GO:0071821">
    <property type="term" value="C:FANCM-MHF complex"/>
    <property type="evidence" value="ECO:0007669"/>
    <property type="project" value="InterPro"/>
</dbReference>
<dbReference type="Gene3D" id="1.10.20.10">
    <property type="entry name" value="Histone, subunit A"/>
    <property type="match status" value="1"/>
</dbReference>
<keyword evidence="5" id="KW-0234">DNA repair</keyword>
<dbReference type="GO" id="GO:0000712">
    <property type="term" value="P:resolution of meiotic recombination intermediates"/>
    <property type="evidence" value="ECO:0007669"/>
    <property type="project" value="TreeGrafter"/>
</dbReference>
<keyword evidence="4" id="KW-0238">DNA-binding</keyword>
<dbReference type="PANTHER" id="PTHR22980:SF0">
    <property type="entry name" value="CENTROMERE PROTEIN S"/>
    <property type="match status" value="1"/>
</dbReference>
<name>A0A0B7B530_9EUPU</name>
<proteinExistence type="inferred from homology"/>
<dbReference type="GO" id="GO:0031297">
    <property type="term" value="P:replication fork processing"/>
    <property type="evidence" value="ECO:0007669"/>
    <property type="project" value="TreeGrafter"/>
</dbReference>